<keyword evidence="5" id="KW-1185">Reference proteome</keyword>
<dbReference type="CDD" id="cd00303">
    <property type="entry name" value="retropepsin_like"/>
    <property type="match status" value="1"/>
</dbReference>
<dbReference type="GO" id="GO:0003676">
    <property type="term" value="F:nucleic acid binding"/>
    <property type="evidence" value="ECO:0007669"/>
    <property type="project" value="InterPro"/>
</dbReference>
<dbReference type="Gene3D" id="4.10.60.10">
    <property type="entry name" value="Zinc finger, CCHC-type"/>
    <property type="match status" value="1"/>
</dbReference>
<feature type="compositionally biased region" description="Polar residues" evidence="2">
    <location>
        <begin position="186"/>
        <end position="197"/>
    </location>
</feature>
<feature type="compositionally biased region" description="Low complexity" evidence="2">
    <location>
        <begin position="85"/>
        <end position="101"/>
    </location>
</feature>
<dbReference type="InterPro" id="IPR001878">
    <property type="entry name" value="Znf_CCHC"/>
</dbReference>
<keyword evidence="1" id="KW-0862">Zinc</keyword>
<sequence length="336" mass="37752">MTVIEYEHEFVRLSKYARECISTEAIMCKRFKGGLNDDVHLFVGVLELKEFVLLVDRACKAEKLVKEKRRAEIKSRDSRKRQLGKSFQSSSKKSRDSAGFSNGSKGKQSLGSKVQTTSVASVANARPSRPECAQCGRRHLGECQANEEACFRCGSLDHFIRDCPEVDEKEKPQSVRSVGTARGRSQRNLGNEMSSKNISREQAARVDDRASVRTYAIRAREEASSPDVITGTFSLYDTHVIALIDPGSTHSYICMKLASSMNMPGSYFLANLMLLPFEEFDVILGMDWITTHDVIVNCERKFIKLKCESGDLIRVESDEQDRLPVVISSLLTQKYL</sequence>
<accession>A0A5B6X2Z9</accession>
<keyword evidence="1" id="KW-0479">Metal-binding</keyword>
<evidence type="ECO:0000259" key="3">
    <source>
        <dbReference type="PROSITE" id="PS50158"/>
    </source>
</evidence>
<dbReference type="PANTHER" id="PTHR15503:SF45">
    <property type="entry name" value="RNA-DIRECTED DNA POLYMERASE HOMOLOG"/>
    <property type="match status" value="1"/>
</dbReference>
<feature type="region of interest" description="Disordered" evidence="2">
    <location>
        <begin position="171"/>
        <end position="203"/>
    </location>
</feature>
<name>A0A5B6X2Z9_9ROSI</name>
<reference evidence="5" key="1">
    <citation type="journal article" date="2019" name="Plant Biotechnol. J.">
        <title>Genome sequencing of the Australian wild diploid species Gossypium australe highlights disease resistance and delayed gland morphogenesis.</title>
        <authorList>
            <person name="Cai Y."/>
            <person name="Cai X."/>
            <person name="Wang Q."/>
            <person name="Wang P."/>
            <person name="Zhang Y."/>
            <person name="Cai C."/>
            <person name="Xu Y."/>
            <person name="Wang K."/>
            <person name="Zhou Z."/>
            <person name="Wang C."/>
            <person name="Geng S."/>
            <person name="Li B."/>
            <person name="Dong Q."/>
            <person name="Hou Y."/>
            <person name="Wang H."/>
            <person name="Ai P."/>
            <person name="Liu Z."/>
            <person name="Yi F."/>
            <person name="Sun M."/>
            <person name="An G."/>
            <person name="Cheng J."/>
            <person name="Zhang Y."/>
            <person name="Shi Q."/>
            <person name="Xie Y."/>
            <person name="Shi X."/>
            <person name="Chang Y."/>
            <person name="Huang F."/>
            <person name="Chen Y."/>
            <person name="Hong S."/>
            <person name="Mi L."/>
            <person name="Sun Q."/>
            <person name="Zhang L."/>
            <person name="Zhou B."/>
            <person name="Peng R."/>
            <person name="Zhang X."/>
            <person name="Liu F."/>
        </authorList>
    </citation>
    <scope>NUCLEOTIDE SEQUENCE [LARGE SCALE GENOMIC DNA]</scope>
    <source>
        <strain evidence="5">cv. PA1801</strain>
    </source>
</reference>
<evidence type="ECO:0000313" key="5">
    <source>
        <dbReference type="Proteomes" id="UP000325315"/>
    </source>
</evidence>
<comment type="caution">
    <text evidence="4">The sequence shown here is derived from an EMBL/GenBank/DDBJ whole genome shotgun (WGS) entry which is preliminary data.</text>
</comment>
<proteinExistence type="predicted"/>
<dbReference type="SMART" id="SM00343">
    <property type="entry name" value="ZnF_C2HC"/>
    <property type="match status" value="1"/>
</dbReference>
<feature type="domain" description="CCHC-type" evidence="3">
    <location>
        <begin position="150"/>
        <end position="165"/>
    </location>
</feature>
<evidence type="ECO:0000313" key="4">
    <source>
        <dbReference type="EMBL" id="KAA3487452.1"/>
    </source>
</evidence>
<evidence type="ECO:0000256" key="1">
    <source>
        <dbReference type="PROSITE-ProRule" id="PRU00047"/>
    </source>
</evidence>
<dbReference type="PROSITE" id="PS50158">
    <property type="entry name" value="ZF_CCHC"/>
    <property type="match status" value="1"/>
</dbReference>
<feature type="compositionally biased region" description="Polar residues" evidence="2">
    <location>
        <begin position="102"/>
        <end position="121"/>
    </location>
</feature>
<dbReference type="Pfam" id="PF00098">
    <property type="entry name" value="zf-CCHC"/>
    <property type="match status" value="1"/>
</dbReference>
<dbReference type="GO" id="GO:0008270">
    <property type="term" value="F:zinc ion binding"/>
    <property type="evidence" value="ECO:0007669"/>
    <property type="project" value="UniProtKB-KW"/>
</dbReference>
<dbReference type="OrthoDB" id="786726at2759"/>
<evidence type="ECO:0000256" key="2">
    <source>
        <dbReference type="SAM" id="MobiDB-lite"/>
    </source>
</evidence>
<dbReference type="AlphaFoldDB" id="A0A5B6X2Z9"/>
<gene>
    <name evidence="4" type="ORF">EPI10_031275</name>
</gene>
<dbReference type="Proteomes" id="UP000325315">
    <property type="component" value="Unassembled WGS sequence"/>
</dbReference>
<keyword evidence="1" id="KW-0863">Zinc-finger</keyword>
<dbReference type="Gene3D" id="2.40.70.10">
    <property type="entry name" value="Acid Proteases"/>
    <property type="match status" value="1"/>
</dbReference>
<feature type="region of interest" description="Disordered" evidence="2">
    <location>
        <begin position="75"/>
        <end position="125"/>
    </location>
</feature>
<dbReference type="EMBL" id="SMMG02000001">
    <property type="protein sequence ID" value="KAA3487452.1"/>
    <property type="molecule type" value="Genomic_DNA"/>
</dbReference>
<dbReference type="InterPro" id="IPR032567">
    <property type="entry name" value="RTL1-rel"/>
</dbReference>
<organism evidence="4 5">
    <name type="scientific">Gossypium australe</name>
    <dbReference type="NCBI Taxonomy" id="47621"/>
    <lineage>
        <taxon>Eukaryota</taxon>
        <taxon>Viridiplantae</taxon>
        <taxon>Streptophyta</taxon>
        <taxon>Embryophyta</taxon>
        <taxon>Tracheophyta</taxon>
        <taxon>Spermatophyta</taxon>
        <taxon>Magnoliopsida</taxon>
        <taxon>eudicotyledons</taxon>
        <taxon>Gunneridae</taxon>
        <taxon>Pentapetalae</taxon>
        <taxon>rosids</taxon>
        <taxon>malvids</taxon>
        <taxon>Malvales</taxon>
        <taxon>Malvaceae</taxon>
        <taxon>Malvoideae</taxon>
        <taxon>Gossypium</taxon>
    </lineage>
</organism>
<dbReference type="InterPro" id="IPR021109">
    <property type="entry name" value="Peptidase_aspartic_dom_sf"/>
</dbReference>
<protein>
    <submittedName>
        <fullName evidence="4">Gag-Pol polyprotein</fullName>
    </submittedName>
</protein>
<dbReference type="Pfam" id="PF08284">
    <property type="entry name" value="RVP_2"/>
    <property type="match status" value="1"/>
</dbReference>
<dbReference type="PANTHER" id="PTHR15503">
    <property type="entry name" value="LDOC1 RELATED"/>
    <property type="match status" value="1"/>
</dbReference>